<evidence type="ECO:0000256" key="6">
    <source>
        <dbReference type="ARBA" id="ARBA00022692"/>
    </source>
</evidence>
<organism evidence="12 13">
    <name type="scientific">Desulfobacter postgatei</name>
    <dbReference type="NCBI Taxonomy" id="2293"/>
    <lineage>
        <taxon>Bacteria</taxon>
        <taxon>Pseudomonadati</taxon>
        <taxon>Thermodesulfobacteriota</taxon>
        <taxon>Desulfobacteria</taxon>
        <taxon>Desulfobacterales</taxon>
        <taxon>Desulfobacteraceae</taxon>
        <taxon>Desulfobacter</taxon>
    </lineage>
</organism>
<evidence type="ECO:0000256" key="9">
    <source>
        <dbReference type="ARBA" id="ARBA00023136"/>
    </source>
</evidence>
<dbReference type="NCBIfam" id="TIGR02801">
    <property type="entry name" value="tolR"/>
    <property type="match status" value="1"/>
</dbReference>
<evidence type="ECO:0000256" key="2">
    <source>
        <dbReference type="ARBA" id="ARBA00005811"/>
    </source>
</evidence>
<reference evidence="12 13" key="1">
    <citation type="submission" date="2017-10" db="EMBL/GenBank/DDBJ databases">
        <title>Novel microbial diversity and functional potential in the marine mammal oral microbiome.</title>
        <authorList>
            <person name="Dudek N.K."/>
            <person name="Sun C.L."/>
            <person name="Burstein D."/>
            <person name="Kantor R.S."/>
            <person name="Aliaga Goltsman D.S."/>
            <person name="Bik E.M."/>
            <person name="Thomas B.C."/>
            <person name="Banfield J.F."/>
            <person name="Relman D.A."/>
        </authorList>
    </citation>
    <scope>NUCLEOTIDE SEQUENCE [LARGE SCALE GENOMIC DNA]</scope>
    <source>
        <strain evidence="12">DOLJORAL78_47_202</strain>
    </source>
</reference>
<keyword evidence="6 10" id="KW-0812">Transmembrane</keyword>
<dbReference type="PANTHER" id="PTHR30558:SF12">
    <property type="entry name" value="BIOPOLYMER TRANSPORT PROTEIN EXBD"/>
    <property type="match status" value="1"/>
</dbReference>
<dbReference type="AlphaFoldDB" id="A0A2G6MQE9"/>
<comment type="subcellular location">
    <subcellularLocation>
        <location evidence="1">Cell inner membrane</location>
        <topology evidence="1">Single-pass type II membrane protein</topology>
    </subcellularLocation>
    <subcellularLocation>
        <location evidence="10">Cell membrane</location>
        <topology evidence="10">Single-pass type II membrane protein</topology>
    </subcellularLocation>
</comment>
<comment type="caution">
    <text evidence="12">The sequence shown here is derived from an EMBL/GenBank/DDBJ whole genome shotgun (WGS) entry which is preliminary data.</text>
</comment>
<protein>
    <submittedName>
        <fullName evidence="12">Protein TolR</fullName>
    </submittedName>
</protein>
<keyword evidence="8 11" id="KW-1133">Transmembrane helix</keyword>
<proteinExistence type="inferred from homology"/>
<evidence type="ECO:0000256" key="4">
    <source>
        <dbReference type="ARBA" id="ARBA00022475"/>
    </source>
</evidence>
<comment type="similarity">
    <text evidence="2 10">Belongs to the ExbD/TolR family.</text>
</comment>
<keyword evidence="5" id="KW-0997">Cell inner membrane</keyword>
<evidence type="ECO:0000256" key="10">
    <source>
        <dbReference type="RuleBase" id="RU003879"/>
    </source>
</evidence>
<keyword evidence="4" id="KW-1003">Cell membrane</keyword>
<dbReference type="Proteomes" id="UP000231203">
    <property type="component" value="Unassembled WGS sequence"/>
</dbReference>
<dbReference type="GO" id="GO:0022857">
    <property type="term" value="F:transmembrane transporter activity"/>
    <property type="evidence" value="ECO:0007669"/>
    <property type="project" value="InterPro"/>
</dbReference>
<evidence type="ECO:0000313" key="13">
    <source>
        <dbReference type="Proteomes" id="UP000231203"/>
    </source>
</evidence>
<evidence type="ECO:0000256" key="7">
    <source>
        <dbReference type="ARBA" id="ARBA00022927"/>
    </source>
</evidence>
<dbReference type="InterPro" id="IPR014168">
    <property type="entry name" value="Tol-Pal_TolR"/>
</dbReference>
<evidence type="ECO:0000256" key="8">
    <source>
        <dbReference type="ARBA" id="ARBA00022989"/>
    </source>
</evidence>
<evidence type="ECO:0000256" key="1">
    <source>
        <dbReference type="ARBA" id="ARBA00004249"/>
    </source>
</evidence>
<evidence type="ECO:0000313" key="12">
    <source>
        <dbReference type="EMBL" id="PIE62323.1"/>
    </source>
</evidence>
<gene>
    <name evidence="12" type="primary">tolR</name>
    <name evidence="12" type="ORF">CSA25_05730</name>
</gene>
<accession>A0A2G6MQE9</accession>
<keyword evidence="3 10" id="KW-0813">Transport</keyword>
<keyword evidence="7 10" id="KW-0653">Protein transport</keyword>
<evidence type="ECO:0000256" key="11">
    <source>
        <dbReference type="SAM" id="Phobius"/>
    </source>
</evidence>
<dbReference type="InterPro" id="IPR003400">
    <property type="entry name" value="ExbD"/>
</dbReference>
<name>A0A2G6MQE9_9BACT</name>
<dbReference type="EMBL" id="PDTI01000051">
    <property type="protein sequence ID" value="PIE62323.1"/>
    <property type="molecule type" value="Genomic_DNA"/>
</dbReference>
<sequence length="139" mass="15097">MQLGSGNDPLMSEINVTPFVDVMLVLLIIFMVTAPMMVQGVDVDLPTATSQSLPTNEQNLIISIDADMNVYINAQEVSAAFLAEKLEAVMENLDKKNVYLKADKKVPYGVVVNIMSQIKKAGITSLGMITLPEDEHQAG</sequence>
<keyword evidence="9 11" id="KW-0472">Membrane</keyword>
<evidence type="ECO:0000256" key="3">
    <source>
        <dbReference type="ARBA" id="ARBA00022448"/>
    </source>
</evidence>
<feature type="transmembrane region" description="Helical" evidence="11">
    <location>
        <begin position="20"/>
        <end position="38"/>
    </location>
</feature>
<dbReference type="Pfam" id="PF02472">
    <property type="entry name" value="ExbD"/>
    <property type="match status" value="1"/>
</dbReference>
<dbReference type="Gene3D" id="3.30.420.270">
    <property type="match status" value="1"/>
</dbReference>
<dbReference type="PANTHER" id="PTHR30558">
    <property type="entry name" value="EXBD MEMBRANE COMPONENT OF PMF-DRIVEN MACROMOLECULE IMPORT SYSTEM"/>
    <property type="match status" value="1"/>
</dbReference>
<evidence type="ECO:0000256" key="5">
    <source>
        <dbReference type="ARBA" id="ARBA00022519"/>
    </source>
</evidence>
<dbReference type="GO" id="GO:0015031">
    <property type="term" value="P:protein transport"/>
    <property type="evidence" value="ECO:0007669"/>
    <property type="project" value="UniProtKB-KW"/>
</dbReference>
<dbReference type="GO" id="GO:0005886">
    <property type="term" value="C:plasma membrane"/>
    <property type="evidence" value="ECO:0007669"/>
    <property type="project" value="UniProtKB-SubCell"/>
</dbReference>